<name>A0A6V8P6L8_9ACTN</name>
<dbReference type="AlphaFoldDB" id="A0A6V8P6L8"/>
<proteinExistence type="predicted"/>
<comment type="caution">
    <text evidence="1">The sequence shown here is derived from an EMBL/GenBank/DDBJ whole genome shotgun (WGS) entry which is preliminary data.</text>
</comment>
<dbReference type="Proteomes" id="UP000561271">
    <property type="component" value="Unassembled WGS sequence"/>
</dbReference>
<dbReference type="EMBL" id="BLSC01000325">
    <property type="protein sequence ID" value="GFP38094.1"/>
    <property type="molecule type" value="Genomic_DNA"/>
</dbReference>
<organism evidence="1 6">
    <name type="scientific">Candidatus Hakubella thermalkaliphila</name>
    <dbReference type="NCBI Taxonomy" id="2754717"/>
    <lineage>
        <taxon>Bacteria</taxon>
        <taxon>Bacillati</taxon>
        <taxon>Actinomycetota</taxon>
        <taxon>Actinomycetota incertae sedis</taxon>
        <taxon>Candidatus Hakubellales</taxon>
        <taxon>Candidatus Hakubellaceae</taxon>
        <taxon>Candidatus Hakubella</taxon>
    </lineage>
</organism>
<dbReference type="Proteomes" id="UP000569018">
    <property type="component" value="Unassembled WGS sequence"/>
</dbReference>
<dbReference type="EMBL" id="BLRY01000102">
    <property type="protein sequence ID" value="GFP28038.1"/>
    <property type="molecule type" value="Genomic_DNA"/>
</dbReference>
<evidence type="ECO:0000313" key="1">
    <source>
        <dbReference type="EMBL" id="GFP28038.1"/>
    </source>
</evidence>
<evidence type="ECO:0000313" key="6">
    <source>
        <dbReference type="Proteomes" id="UP000591948"/>
    </source>
</evidence>
<protein>
    <submittedName>
        <fullName evidence="1">Uncharacterized protein</fullName>
    </submittedName>
</protein>
<dbReference type="Proteomes" id="UP000591948">
    <property type="component" value="Unassembled WGS sequence"/>
</dbReference>
<evidence type="ECO:0000313" key="3">
    <source>
        <dbReference type="EMBL" id="GFP40663.1"/>
    </source>
</evidence>
<reference evidence="4 5" key="1">
    <citation type="journal article" date="2020" name="Front. Microbiol.">
        <title>Single-cell genomics of novel Actinobacteria with the Wood-Ljungdahl pathway discovered in a serpentinizing system.</title>
        <authorList>
            <person name="Merino N."/>
            <person name="Kawai M."/>
            <person name="Boyd E.S."/>
            <person name="Colman D.R."/>
            <person name="McGlynn S.E."/>
            <person name="Nealson K.H."/>
            <person name="Kurokawa K."/>
            <person name="Hongoh Y."/>
        </authorList>
    </citation>
    <scope>NUCLEOTIDE SEQUENCE [LARGE SCALE GENOMIC DNA]</scope>
    <source>
        <strain evidence="1 6">S33</strain>
        <strain evidence="2 4">S44</strain>
        <strain evidence="3 5">S47</strain>
    </source>
</reference>
<dbReference type="RefSeq" id="WP_176232176.1">
    <property type="nucleotide sequence ID" value="NZ_BLRY01000102.1"/>
</dbReference>
<evidence type="ECO:0000313" key="2">
    <source>
        <dbReference type="EMBL" id="GFP38094.1"/>
    </source>
</evidence>
<keyword evidence="6" id="KW-1185">Reference proteome</keyword>
<accession>A0A6V8P6L8</accession>
<evidence type="ECO:0000313" key="4">
    <source>
        <dbReference type="Proteomes" id="UP000561271"/>
    </source>
</evidence>
<gene>
    <name evidence="1" type="ORF">HKBW3S33_01455</name>
    <name evidence="2" type="ORF">HKBW3S44_01774</name>
    <name evidence="3" type="ORF">HKBW3S47_02360</name>
</gene>
<evidence type="ECO:0000313" key="5">
    <source>
        <dbReference type="Proteomes" id="UP000569018"/>
    </source>
</evidence>
<sequence>MPCYLAKDPAFKKIITIEAWRELFPGLDDLDRRYEIVQKKHEREDKICQLVAERLAHVSSFKEFVLGLLGLYHEGLLGWSDVRDISQLPDEELEKYNDSYLAPE</sequence>
<dbReference type="EMBL" id="BLSD01000380">
    <property type="protein sequence ID" value="GFP40663.1"/>
    <property type="molecule type" value="Genomic_DNA"/>
</dbReference>